<dbReference type="EMBL" id="FSQX01000001">
    <property type="protein sequence ID" value="SIN73093.1"/>
    <property type="molecule type" value="Genomic_DNA"/>
</dbReference>
<accession>A0A1N6DQY3</accession>
<dbReference type="Gene3D" id="1.10.443.10">
    <property type="entry name" value="Intergrase catalytic core"/>
    <property type="match status" value="1"/>
</dbReference>
<dbReference type="GO" id="GO:0015074">
    <property type="term" value="P:DNA integration"/>
    <property type="evidence" value="ECO:0007669"/>
    <property type="project" value="InterPro"/>
</dbReference>
<evidence type="ECO:0000313" key="3">
    <source>
        <dbReference type="Proteomes" id="UP000185024"/>
    </source>
</evidence>
<reference evidence="2 3" key="1">
    <citation type="submission" date="2016-11" db="EMBL/GenBank/DDBJ databases">
        <authorList>
            <person name="Jaros S."/>
            <person name="Januszkiewicz K."/>
            <person name="Wedrychowicz H."/>
        </authorList>
    </citation>
    <scope>NUCLEOTIDE SEQUENCE [LARGE SCALE GENOMIC DNA]</scope>
    <source>
        <strain evidence="2 3">ACAM 239</strain>
    </source>
</reference>
<dbReference type="AlphaFoldDB" id="A0A1N6DQY3"/>
<protein>
    <recommendedName>
        <fullName evidence="4">Tyr recombinase domain-containing protein</fullName>
    </recommendedName>
</protein>
<dbReference type="InterPro" id="IPR011010">
    <property type="entry name" value="DNA_brk_join_enz"/>
</dbReference>
<dbReference type="GO" id="GO:0003677">
    <property type="term" value="F:DNA binding"/>
    <property type="evidence" value="ECO:0007669"/>
    <property type="project" value="InterPro"/>
</dbReference>
<name>A0A1N6DQY3_9GAMM</name>
<sequence>MDEKAKLYELLEEILQPRDDYFDIETIKPLLIQTIEQLIDIGDHCWNPSELSALANAIHSGQLVLRSQSERGEKGIHGSNPIHGALFKLSTAQEQPKKLSERLLLLAHIINAAFKWRLDMRVAQDNKAFTEQREKRLKPTTYAKSLEAACKVARRIEASWLDFLAPLDRPTVELSIRCDAFQVDEESKQQDAYIKELGRFLAYGLNRRQPRRGYQEKTDHHSQKNPTVQRKRLFDDDADDYWEATAASVLTLAQDLNENTESTLRTAGLSIAEERSSTELIQSDQPVKTAKGDSSLQAVFRARSQQIFQDKAAQLLPGRWEQLSAFDLYQLMQQLNQLPSNKRRYIGCVIGLLLTTGRSLESVLDAQVLPMKRKPPSTIDEQSIIVVHGEHAYWVSGILRPESSRQMTGEWPTHMRATQASLRLPIPAFSWQLVEGHASHIVRRVNKRALPLFNNDNRAELENDLKTLISETNRKTGSRLTVHRLGAHLFNTLNAGDADLTAACLITARMPSFGQQTSLYYYAPSTYHLEQQYLRAMRAIEQQCSAAAPQSDEIKHTCATASSTISDTPQYVGSKLVPKTTYVKELVATLQQRIKAAKKSVQPLDLFSMHNAYVAYTVAMLMFSTGYRSIRDPLPVWENISLSRRMIVIADKTDDEQSHARFLPLTSLMVEQLEHYQHHRTGLLGRLEVYLQKAWETPFMFLNPSGTPQEVTPSRLEAHLNWRDTPPLNINRHYLHTQLKEKGFSSEVVDAFMGHWDAGQAPWDNYSTFCPREYCELIAPAIEKLMKEQGWKALKGKAL</sequence>
<proteinExistence type="predicted"/>
<dbReference type="SUPFAM" id="SSF56349">
    <property type="entry name" value="DNA breaking-rejoining enzymes"/>
    <property type="match status" value="1"/>
</dbReference>
<dbReference type="InterPro" id="IPR013762">
    <property type="entry name" value="Integrase-like_cat_sf"/>
</dbReference>
<evidence type="ECO:0000256" key="1">
    <source>
        <dbReference type="ARBA" id="ARBA00023172"/>
    </source>
</evidence>
<dbReference type="RefSeq" id="WP_074211329.1">
    <property type="nucleotide sequence ID" value="NZ_FSQX01000001.1"/>
</dbReference>
<evidence type="ECO:0000313" key="2">
    <source>
        <dbReference type="EMBL" id="SIN73093.1"/>
    </source>
</evidence>
<keyword evidence="1" id="KW-0233">DNA recombination</keyword>
<dbReference type="GO" id="GO:0006310">
    <property type="term" value="P:DNA recombination"/>
    <property type="evidence" value="ECO:0007669"/>
    <property type="project" value="UniProtKB-KW"/>
</dbReference>
<evidence type="ECO:0008006" key="4">
    <source>
        <dbReference type="Google" id="ProtNLM"/>
    </source>
</evidence>
<gene>
    <name evidence="2" type="ORF">SAMN05878438_2991</name>
</gene>
<organism evidence="2 3">
    <name type="scientific">Vreelandella aquamarina</name>
    <dbReference type="NCBI Taxonomy" id="77097"/>
    <lineage>
        <taxon>Bacteria</taxon>
        <taxon>Pseudomonadati</taxon>
        <taxon>Pseudomonadota</taxon>
        <taxon>Gammaproteobacteria</taxon>
        <taxon>Oceanospirillales</taxon>
        <taxon>Halomonadaceae</taxon>
        <taxon>Vreelandella</taxon>
    </lineage>
</organism>
<dbReference type="Proteomes" id="UP000185024">
    <property type="component" value="Unassembled WGS sequence"/>
</dbReference>